<evidence type="ECO:0000256" key="1">
    <source>
        <dbReference type="SAM" id="MobiDB-lite"/>
    </source>
</evidence>
<organism evidence="2 3">
    <name type="scientific">Lentinula lateritia</name>
    <dbReference type="NCBI Taxonomy" id="40482"/>
    <lineage>
        <taxon>Eukaryota</taxon>
        <taxon>Fungi</taxon>
        <taxon>Dikarya</taxon>
        <taxon>Basidiomycota</taxon>
        <taxon>Agaricomycotina</taxon>
        <taxon>Agaricomycetes</taxon>
        <taxon>Agaricomycetidae</taxon>
        <taxon>Agaricales</taxon>
        <taxon>Marasmiineae</taxon>
        <taxon>Omphalotaceae</taxon>
        <taxon>Lentinula</taxon>
    </lineage>
</organism>
<evidence type="ECO:0000313" key="2">
    <source>
        <dbReference type="EMBL" id="KAJ4489566.1"/>
    </source>
</evidence>
<protein>
    <submittedName>
        <fullName evidence="2">Uncharacterized protein</fullName>
    </submittedName>
</protein>
<proteinExistence type="predicted"/>
<dbReference type="Proteomes" id="UP001150238">
    <property type="component" value="Unassembled WGS sequence"/>
</dbReference>
<sequence>MRRRTGTTRNHISSGGSGSGSNSGYQPSEETSGKDNDASESGSYTPPTGSDNQTSSGPLSGTRRMSIVLDLAYRQGIDPSSGHRAASCSKVSPPSRFNLSTYAYRTICNTSSTHDYRIQKESFPFANSSSWPKPQLSVQNSFTFLTRYDAC</sequence>
<accession>A0A9W9DXH3</accession>
<reference evidence="2" key="2">
    <citation type="journal article" date="2023" name="Proc. Natl. Acad. Sci. U.S.A.">
        <title>A global phylogenomic analysis of the shiitake genus Lentinula.</title>
        <authorList>
            <person name="Sierra-Patev S."/>
            <person name="Min B."/>
            <person name="Naranjo-Ortiz M."/>
            <person name="Looney B."/>
            <person name="Konkel Z."/>
            <person name="Slot J.C."/>
            <person name="Sakamoto Y."/>
            <person name="Steenwyk J.L."/>
            <person name="Rokas A."/>
            <person name="Carro J."/>
            <person name="Camarero S."/>
            <person name="Ferreira P."/>
            <person name="Molpeceres G."/>
            <person name="Ruiz-Duenas F.J."/>
            <person name="Serrano A."/>
            <person name="Henrissat B."/>
            <person name="Drula E."/>
            <person name="Hughes K.W."/>
            <person name="Mata J.L."/>
            <person name="Ishikawa N.K."/>
            <person name="Vargas-Isla R."/>
            <person name="Ushijima S."/>
            <person name="Smith C.A."/>
            <person name="Donoghue J."/>
            <person name="Ahrendt S."/>
            <person name="Andreopoulos W."/>
            <person name="He G."/>
            <person name="LaButti K."/>
            <person name="Lipzen A."/>
            <person name="Ng V."/>
            <person name="Riley R."/>
            <person name="Sandor L."/>
            <person name="Barry K."/>
            <person name="Martinez A.T."/>
            <person name="Xiao Y."/>
            <person name="Gibbons J.G."/>
            <person name="Terashima K."/>
            <person name="Grigoriev I.V."/>
            <person name="Hibbett D."/>
        </authorList>
    </citation>
    <scope>NUCLEOTIDE SEQUENCE</scope>
    <source>
        <strain evidence="2">Sp2 HRB7682 ss15</strain>
    </source>
</reference>
<comment type="caution">
    <text evidence="2">The sequence shown here is derived from an EMBL/GenBank/DDBJ whole genome shotgun (WGS) entry which is preliminary data.</text>
</comment>
<dbReference type="AlphaFoldDB" id="A0A9W9DXH3"/>
<dbReference type="EMBL" id="JANVFS010000007">
    <property type="protein sequence ID" value="KAJ4489566.1"/>
    <property type="molecule type" value="Genomic_DNA"/>
</dbReference>
<feature type="compositionally biased region" description="Polar residues" evidence="1">
    <location>
        <begin position="39"/>
        <end position="59"/>
    </location>
</feature>
<gene>
    <name evidence="2" type="ORF">C8J55DRAFT_557471</name>
</gene>
<feature type="region of interest" description="Disordered" evidence="1">
    <location>
        <begin position="1"/>
        <end position="63"/>
    </location>
</feature>
<name>A0A9W9DXH3_9AGAR</name>
<reference evidence="2" key="1">
    <citation type="submission" date="2022-08" db="EMBL/GenBank/DDBJ databases">
        <authorList>
            <consortium name="DOE Joint Genome Institute"/>
            <person name="Min B."/>
            <person name="Riley R."/>
            <person name="Sierra-Patev S."/>
            <person name="Naranjo-Ortiz M."/>
            <person name="Looney B."/>
            <person name="Konkel Z."/>
            <person name="Slot J.C."/>
            <person name="Sakamoto Y."/>
            <person name="Steenwyk J.L."/>
            <person name="Rokas A."/>
            <person name="Carro J."/>
            <person name="Camarero S."/>
            <person name="Ferreira P."/>
            <person name="Molpeceres G."/>
            <person name="Ruiz-Duenas F.J."/>
            <person name="Serrano A."/>
            <person name="Henrissat B."/>
            <person name="Drula E."/>
            <person name="Hughes K.W."/>
            <person name="Mata J.L."/>
            <person name="Ishikawa N.K."/>
            <person name="Vargas-Isla R."/>
            <person name="Ushijima S."/>
            <person name="Smith C.A."/>
            <person name="Ahrendt S."/>
            <person name="Andreopoulos W."/>
            <person name="He G."/>
            <person name="Labutti K."/>
            <person name="Lipzen A."/>
            <person name="Ng V."/>
            <person name="Sandor L."/>
            <person name="Barry K."/>
            <person name="Martinez A.T."/>
            <person name="Xiao Y."/>
            <person name="Gibbons J.G."/>
            <person name="Terashima K."/>
            <person name="Hibbett D.S."/>
            <person name="Grigoriev I.V."/>
        </authorList>
    </citation>
    <scope>NUCLEOTIDE SEQUENCE</scope>
    <source>
        <strain evidence="2">Sp2 HRB7682 ss15</strain>
    </source>
</reference>
<evidence type="ECO:0000313" key="3">
    <source>
        <dbReference type="Proteomes" id="UP001150238"/>
    </source>
</evidence>